<proteinExistence type="predicted"/>
<reference evidence="2" key="1">
    <citation type="submission" date="2014-05" db="EMBL/GenBank/DDBJ databases">
        <authorList>
            <person name="Chronopoulou M."/>
        </authorList>
    </citation>
    <scope>NUCLEOTIDE SEQUENCE</scope>
    <source>
        <tissue evidence="2">Whole organism</tissue>
    </source>
</reference>
<dbReference type="EMBL" id="HACA01011924">
    <property type="protein sequence ID" value="CDW29285.1"/>
    <property type="molecule type" value="Transcribed_RNA"/>
</dbReference>
<evidence type="ECO:0000256" key="1">
    <source>
        <dbReference type="SAM" id="MobiDB-lite"/>
    </source>
</evidence>
<feature type="region of interest" description="Disordered" evidence="1">
    <location>
        <begin position="18"/>
        <end position="43"/>
    </location>
</feature>
<protein>
    <submittedName>
        <fullName evidence="2">Uncharacterized protein</fullName>
    </submittedName>
</protein>
<feature type="compositionally biased region" description="Polar residues" evidence="1">
    <location>
        <begin position="18"/>
        <end position="35"/>
    </location>
</feature>
<accession>A0A0K2TTY5</accession>
<name>A0A0K2TTY5_LEPSM</name>
<sequence length="61" mass="6763">MLSPRHVLSITQISEALRTQSSSTGRPSLRTTSAMDTWPSVPSPSPWKLSLLSRRVTSIIR</sequence>
<evidence type="ECO:0000313" key="2">
    <source>
        <dbReference type="EMBL" id="CDW29285.1"/>
    </source>
</evidence>
<dbReference type="AlphaFoldDB" id="A0A0K2TTY5"/>
<organism evidence="2">
    <name type="scientific">Lepeophtheirus salmonis</name>
    <name type="common">Salmon louse</name>
    <name type="synonym">Caligus salmonis</name>
    <dbReference type="NCBI Taxonomy" id="72036"/>
    <lineage>
        <taxon>Eukaryota</taxon>
        <taxon>Metazoa</taxon>
        <taxon>Ecdysozoa</taxon>
        <taxon>Arthropoda</taxon>
        <taxon>Crustacea</taxon>
        <taxon>Multicrustacea</taxon>
        <taxon>Hexanauplia</taxon>
        <taxon>Copepoda</taxon>
        <taxon>Siphonostomatoida</taxon>
        <taxon>Caligidae</taxon>
        <taxon>Lepeophtheirus</taxon>
    </lineage>
</organism>